<evidence type="ECO:0000256" key="1">
    <source>
        <dbReference type="ARBA" id="ARBA00007345"/>
    </source>
</evidence>
<dbReference type="InterPro" id="IPR023575">
    <property type="entry name" value="Ribosomal_uS19_SF"/>
</dbReference>
<dbReference type="Gene3D" id="3.30.860.10">
    <property type="entry name" value="30s Ribosomal Protein S19, Chain A"/>
    <property type="match status" value="1"/>
</dbReference>
<dbReference type="GO" id="GO:0005840">
    <property type="term" value="C:ribosome"/>
    <property type="evidence" value="ECO:0007669"/>
    <property type="project" value="UniProtKB-KW"/>
</dbReference>
<comment type="caution">
    <text evidence="6">The sequence shown here is derived from an EMBL/GenBank/DDBJ whole genome shotgun (WGS) entry which is preliminary data.</text>
</comment>
<sequence>MKSRSTETTFMDFMKSFNISIVDAALYAAELPLVSPINSSSVSHSNTLPELRRLSQRFLFRGAAKMAEADLKFTYPSVDLDQGLDMPSPSRGGTCGGASTEAPEKAKKEAPSVEKPKVGKTHLKDMIVLRRMVQEGDCPDGLDPQNPVYAEETSPSAIVNGFSERLWASHIQRIRPHSENLVGLRPRSVPVQLALQARTMDIIPDPNYSRNMDLDMALGSLLTQMSPWSQWQHGPPRSV</sequence>
<dbReference type="Proteomes" id="UP001488838">
    <property type="component" value="Unassembled WGS sequence"/>
</dbReference>
<evidence type="ECO:0000256" key="4">
    <source>
        <dbReference type="ARBA" id="ARBA00035469"/>
    </source>
</evidence>
<dbReference type="AlphaFoldDB" id="A0AAW0HQJ7"/>
<keyword evidence="7" id="KW-1185">Reference proteome</keyword>
<dbReference type="GO" id="GO:0006412">
    <property type="term" value="P:translation"/>
    <property type="evidence" value="ECO:0007669"/>
    <property type="project" value="InterPro"/>
</dbReference>
<keyword evidence="3" id="KW-0687">Ribonucleoprotein</keyword>
<evidence type="ECO:0000256" key="2">
    <source>
        <dbReference type="ARBA" id="ARBA00022980"/>
    </source>
</evidence>
<dbReference type="GO" id="GO:0003735">
    <property type="term" value="F:structural constituent of ribosome"/>
    <property type="evidence" value="ECO:0007669"/>
    <property type="project" value="InterPro"/>
</dbReference>
<reference evidence="6 7" key="1">
    <citation type="journal article" date="2023" name="bioRxiv">
        <title>Conserved and derived expression patterns and positive selection on dental genes reveal complex evolutionary context of ever-growing rodent molars.</title>
        <authorList>
            <person name="Calamari Z.T."/>
            <person name="Song A."/>
            <person name="Cohen E."/>
            <person name="Akter M."/>
            <person name="Roy R.D."/>
            <person name="Hallikas O."/>
            <person name="Christensen M.M."/>
            <person name="Li P."/>
            <person name="Marangoni P."/>
            <person name="Jernvall J."/>
            <person name="Klein O.D."/>
        </authorList>
    </citation>
    <scope>NUCLEOTIDE SEQUENCE [LARGE SCALE GENOMIC DNA]</scope>
    <source>
        <strain evidence="6">V071</strain>
    </source>
</reference>
<evidence type="ECO:0000313" key="7">
    <source>
        <dbReference type="Proteomes" id="UP001488838"/>
    </source>
</evidence>
<dbReference type="EMBL" id="JBBHLL010000383">
    <property type="protein sequence ID" value="KAK7804354.1"/>
    <property type="molecule type" value="Genomic_DNA"/>
</dbReference>
<name>A0AAW0HQJ7_MYOGA</name>
<accession>A0AAW0HQJ7</accession>
<gene>
    <name evidence="6" type="ORF">U0070_015655</name>
</gene>
<proteinExistence type="inferred from homology"/>
<evidence type="ECO:0000256" key="3">
    <source>
        <dbReference type="ARBA" id="ARBA00023274"/>
    </source>
</evidence>
<protein>
    <recommendedName>
        <fullName evidence="4">40S ribosomal protein S15</fullName>
    </recommendedName>
</protein>
<feature type="region of interest" description="Disordered" evidence="5">
    <location>
        <begin position="82"/>
        <end position="116"/>
    </location>
</feature>
<dbReference type="GO" id="GO:1990904">
    <property type="term" value="C:ribonucleoprotein complex"/>
    <property type="evidence" value="ECO:0007669"/>
    <property type="project" value="UniProtKB-KW"/>
</dbReference>
<feature type="compositionally biased region" description="Basic and acidic residues" evidence="5">
    <location>
        <begin position="102"/>
        <end position="116"/>
    </location>
</feature>
<evidence type="ECO:0000256" key="5">
    <source>
        <dbReference type="SAM" id="MobiDB-lite"/>
    </source>
</evidence>
<organism evidence="6 7">
    <name type="scientific">Myodes glareolus</name>
    <name type="common">Bank vole</name>
    <name type="synonym">Clethrionomys glareolus</name>
    <dbReference type="NCBI Taxonomy" id="447135"/>
    <lineage>
        <taxon>Eukaryota</taxon>
        <taxon>Metazoa</taxon>
        <taxon>Chordata</taxon>
        <taxon>Craniata</taxon>
        <taxon>Vertebrata</taxon>
        <taxon>Euteleostomi</taxon>
        <taxon>Mammalia</taxon>
        <taxon>Eutheria</taxon>
        <taxon>Euarchontoglires</taxon>
        <taxon>Glires</taxon>
        <taxon>Rodentia</taxon>
        <taxon>Myomorpha</taxon>
        <taxon>Muroidea</taxon>
        <taxon>Cricetidae</taxon>
        <taxon>Arvicolinae</taxon>
        <taxon>Myodes</taxon>
    </lineage>
</organism>
<keyword evidence="2" id="KW-0689">Ribosomal protein</keyword>
<evidence type="ECO:0000313" key="6">
    <source>
        <dbReference type="EMBL" id="KAK7804354.1"/>
    </source>
</evidence>
<comment type="similarity">
    <text evidence="1">Belongs to the universal ribosomal protein uS19 family.</text>
</comment>